<dbReference type="RefSeq" id="WP_022607942.1">
    <property type="nucleotide sequence ID" value="NZ_ASSJ01000066.1"/>
</dbReference>
<dbReference type="AlphaFoldDB" id="U5DGZ1"/>
<gene>
    <name evidence="2" type="ORF">KR51_00025770</name>
</gene>
<proteinExistence type="predicted"/>
<organism evidence="2 3">
    <name type="scientific">Rubidibacter lacunae KORDI 51-2</name>
    <dbReference type="NCBI Taxonomy" id="582515"/>
    <lineage>
        <taxon>Bacteria</taxon>
        <taxon>Bacillati</taxon>
        <taxon>Cyanobacteriota</taxon>
        <taxon>Cyanophyceae</taxon>
        <taxon>Oscillatoriophycideae</taxon>
        <taxon>Chroococcales</taxon>
        <taxon>Aphanothecaceae</taxon>
        <taxon>Rubidibacter</taxon>
    </lineage>
</organism>
<reference evidence="2 3" key="1">
    <citation type="submission" date="2013-05" db="EMBL/GenBank/DDBJ databases">
        <title>Draft genome sequence of Rubidibacter lacunae KORDI 51-2.</title>
        <authorList>
            <person name="Choi D.H."/>
            <person name="Noh J.H."/>
            <person name="Kwon K.-K."/>
            <person name="Lee J.-H."/>
            <person name="Ryu J.-Y."/>
        </authorList>
    </citation>
    <scope>NUCLEOTIDE SEQUENCE [LARGE SCALE GENOMIC DNA]</scope>
    <source>
        <strain evidence="2 3">KORDI 51-2</strain>
    </source>
</reference>
<name>U5DGZ1_9CHRO</name>
<sequence length="84" mass="9589">MQREHGKGASVRADRRRGEFASDRLETQQQIRLVELDYHSGSGDRVQILKRWQAARELQAAIAELEQQQAEVTLSRLVGVSKMN</sequence>
<keyword evidence="3" id="KW-1185">Reference proteome</keyword>
<feature type="region of interest" description="Disordered" evidence="1">
    <location>
        <begin position="1"/>
        <end position="24"/>
    </location>
</feature>
<evidence type="ECO:0000256" key="1">
    <source>
        <dbReference type="SAM" id="MobiDB-lite"/>
    </source>
</evidence>
<dbReference type="EMBL" id="ASSJ01000066">
    <property type="protein sequence ID" value="ERN40866.1"/>
    <property type="molecule type" value="Genomic_DNA"/>
</dbReference>
<comment type="caution">
    <text evidence="2">The sequence shown here is derived from an EMBL/GenBank/DDBJ whole genome shotgun (WGS) entry which is preliminary data.</text>
</comment>
<evidence type="ECO:0000313" key="3">
    <source>
        <dbReference type="Proteomes" id="UP000016960"/>
    </source>
</evidence>
<accession>U5DGZ1</accession>
<dbReference type="Proteomes" id="UP000016960">
    <property type="component" value="Unassembled WGS sequence"/>
</dbReference>
<evidence type="ECO:0000313" key="2">
    <source>
        <dbReference type="EMBL" id="ERN40866.1"/>
    </source>
</evidence>
<dbReference type="InParanoid" id="U5DGZ1"/>
<protein>
    <submittedName>
        <fullName evidence="2">Uncharacterized protein</fullName>
    </submittedName>
</protein>